<feature type="chain" id="PRO_5023848594" evidence="2">
    <location>
        <begin position="24"/>
        <end position="705"/>
    </location>
</feature>
<gene>
    <name evidence="3" type="ORF">FN846DRAFT_895810</name>
</gene>
<dbReference type="AlphaFoldDB" id="A0A5J5EDG5"/>
<evidence type="ECO:0000313" key="3">
    <source>
        <dbReference type="EMBL" id="KAA8893642.1"/>
    </source>
</evidence>
<feature type="compositionally biased region" description="Low complexity" evidence="1">
    <location>
        <begin position="273"/>
        <end position="304"/>
    </location>
</feature>
<feature type="region of interest" description="Disordered" evidence="1">
    <location>
        <begin position="33"/>
        <end position="130"/>
    </location>
</feature>
<accession>A0A5J5EDG5</accession>
<proteinExistence type="predicted"/>
<comment type="caution">
    <text evidence="3">The sequence shown here is derived from an EMBL/GenBank/DDBJ whole genome shotgun (WGS) entry which is preliminary data.</text>
</comment>
<dbReference type="EMBL" id="VXIS01000417">
    <property type="protein sequence ID" value="KAA8893642.1"/>
    <property type="molecule type" value="Genomic_DNA"/>
</dbReference>
<keyword evidence="2" id="KW-0732">Signal</keyword>
<feature type="region of interest" description="Disordered" evidence="1">
    <location>
        <begin position="245"/>
        <end position="316"/>
    </location>
</feature>
<protein>
    <submittedName>
        <fullName evidence="3">Uncharacterized protein</fullName>
    </submittedName>
</protein>
<dbReference type="InParanoid" id="A0A5J5EDG5"/>
<dbReference type="OrthoDB" id="10397484at2759"/>
<feature type="signal peptide" evidence="2">
    <location>
        <begin position="1"/>
        <end position="23"/>
    </location>
</feature>
<evidence type="ECO:0000256" key="2">
    <source>
        <dbReference type="SAM" id="SignalP"/>
    </source>
</evidence>
<reference evidence="3 4" key="1">
    <citation type="submission" date="2019-09" db="EMBL/GenBank/DDBJ databases">
        <title>Draft genome of the ectomycorrhizal ascomycete Sphaerosporella brunnea.</title>
        <authorList>
            <consortium name="DOE Joint Genome Institute"/>
            <person name="Benucci G.M."/>
            <person name="Marozzi G."/>
            <person name="Antonielli L."/>
            <person name="Sanchez S."/>
            <person name="Marco P."/>
            <person name="Wang X."/>
            <person name="Falini L.B."/>
            <person name="Barry K."/>
            <person name="Haridas S."/>
            <person name="Lipzen A."/>
            <person name="Labutti K."/>
            <person name="Grigoriev I.V."/>
            <person name="Murat C."/>
            <person name="Martin F."/>
            <person name="Albertini E."/>
            <person name="Donnini D."/>
            <person name="Bonito G."/>
        </authorList>
    </citation>
    <scope>NUCLEOTIDE SEQUENCE [LARGE SCALE GENOMIC DNA]</scope>
    <source>
        <strain evidence="3 4">Sb_GMNB300</strain>
    </source>
</reference>
<dbReference type="Proteomes" id="UP000326924">
    <property type="component" value="Unassembled WGS sequence"/>
</dbReference>
<sequence>MRLIALTPVLLLHLLSCPAPAAGRPAAGAAAGLPEKFDNTRRAAGTQVPPWGDKTDGRIDQFRTLWKEREGRERGTSAASSSAPPPPPPKKKMDTLVDNAEAREHGKFTQPRPYGEMKPAAPGGGCKAPKRKARNAAKGLQPALRKRQAAADGNGYAYPDAEDFFRFAEEKLGVVYSQQELAAARHKLEDSLGAVVKREEERNGPDPPPVQYDDEFLAFAGLTRDEVAPPPRNIVQDEARKCGLDKFEGIPMRKSVDTPTEQPEQAKPEDPAELAASAEPSATATASATASASASAEPTESAPSEKSTDQPAEQQEKPMLFSSHPVLDLVGGFMLPGQAGEVLQISPPVTPQFGITGEEIAKLTSQTAPQAADIGAAPAALAIPAAASVAPQEDIANPLDSMDIVITSSEKEALILIVEDIRRCIMFYDLLHDDDVVVTGAGDVEMTLSFDVVGPAVAGPVDGDAPGHVQPVQQDALAPKPFAVRPALNGPSLSADPIDGGGGIANSGTIVGVGLGVIEGGSAILEAGGGGGGGGGGGIGGGGGGGGGGGVIALVQPVTGMLFNPLNGRALRDATTGAPINVSSMNIPGGNTAQFAVDPITGMLLNATTGAPIMNTAGVPVFANIANATIGLAPAMMNTIGVPVFTEINTTFGLFGPGGETKEMGNALNLASAHMQRKQFDEAIQKANPRPVGDDDVLAFLKMVA</sequence>
<feature type="compositionally biased region" description="Basic and acidic residues" evidence="1">
    <location>
        <begin position="53"/>
        <end position="75"/>
    </location>
</feature>
<organism evidence="3 4">
    <name type="scientific">Sphaerosporella brunnea</name>
    <dbReference type="NCBI Taxonomy" id="1250544"/>
    <lineage>
        <taxon>Eukaryota</taxon>
        <taxon>Fungi</taxon>
        <taxon>Dikarya</taxon>
        <taxon>Ascomycota</taxon>
        <taxon>Pezizomycotina</taxon>
        <taxon>Pezizomycetes</taxon>
        <taxon>Pezizales</taxon>
        <taxon>Pyronemataceae</taxon>
        <taxon>Sphaerosporella</taxon>
    </lineage>
</organism>
<evidence type="ECO:0000256" key="1">
    <source>
        <dbReference type="SAM" id="MobiDB-lite"/>
    </source>
</evidence>
<keyword evidence="4" id="KW-1185">Reference proteome</keyword>
<feature type="compositionally biased region" description="Basic and acidic residues" evidence="1">
    <location>
        <begin position="91"/>
        <end position="107"/>
    </location>
</feature>
<evidence type="ECO:0000313" key="4">
    <source>
        <dbReference type="Proteomes" id="UP000326924"/>
    </source>
</evidence>
<name>A0A5J5EDG5_9PEZI</name>